<feature type="transmembrane region" description="Helical" evidence="1">
    <location>
        <begin position="51"/>
        <end position="71"/>
    </location>
</feature>
<keyword evidence="3" id="KW-1185">Reference proteome</keyword>
<dbReference type="RefSeq" id="WP_281250950.1">
    <property type="nucleotide sequence ID" value="NZ_FUYP01000026.1"/>
</dbReference>
<organism evidence="2 3">
    <name type="scientific">Sphingopyxis flava</name>
    <dbReference type="NCBI Taxonomy" id="1507287"/>
    <lineage>
        <taxon>Bacteria</taxon>
        <taxon>Pseudomonadati</taxon>
        <taxon>Pseudomonadota</taxon>
        <taxon>Alphaproteobacteria</taxon>
        <taxon>Sphingomonadales</taxon>
        <taxon>Sphingomonadaceae</taxon>
        <taxon>Sphingopyxis</taxon>
    </lineage>
</organism>
<sequence length="145" mass="15676">MLWRATDRRSANPLRTGLRWLLSLAFGYAGYRHLATPAPFLAITPPWVPEPALVVAATGIAEICGAIGLLVPATRTIAGGALALYALCVWPANFYHAFAHVTVGSTTLGWGYHAPRLAAQPLIVWWALWASGAVDWPFRTKARDG</sequence>
<evidence type="ECO:0000256" key="1">
    <source>
        <dbReference type="SAM" id="Phobius"/>
    </source>
</evidence>
<gene>
    <name evidence="2" type="ORF">SAMN06295937_10264</name>
</gene>
<keyword evidence="1" id="KW-0472">Membrane</keyword>
<keyword evidence="1" id="KW-1133">Transmembrane helix</keyword>
<dbReference type="PANTHER" id="PTHR36974">
    <property type="entry name" value="MEMBRANE PROTEIN-RELATED"/>
    <property type="match status" value="1"/>
</dbReference>
<dbReference type="EMBL" id="FUYP01000026">
    <property type="protein sequence ID" value="SKB88521.1"/>
    <property type="molecule type" value="Genomic_DNA"/>
</dbReference>
<reference evidence="3" key="1">
    <citation type="submission" date="2017-02" db="EMBL/GenBank/DDBJ databases">
        <authorList>
            <person name="Varghese N."/>
            <person name="Submissions S."/>
        </authorList>
    </citation>
    <scope>NUCLEOTIDE SEQUENCE [LARGE SCALE GENOMIC DNA]</scope>
    <source>
        <strain evidence="3">R11H</strain>
    </source>
</reference>
<dbReference type="AlphaFoldDB" id="A0A1T5EX99"/>
<protein>
    <submittedName>
        <fullName evidence="2">Uncharacterized membrane protein</fullName>
    </submittedName>
</protein>
<feature type="transmembrane region" description="Helical" evidence="1">
    <location>
        <begin position="78"/>
        <end position="98"/>
    </location>
</feature>
<feature type="transmembrane region" description="Helical" evidence="1">
    <location>
        <begin position="12"/>
        <end position="31"/>
    </location>
</feature>
<keyword evidence="1" id="KW-0812">Transmembrane</keyword>
<dbReference type="PANTHER" id="PTHR36974:SF1">
    <property type="entry name" value="DOXX FAMILY MEMBRANE PROTEIN"/>
    <property type="match status" value="1"/>
</dbReference>
<proteinExistence type="predicted"/>
<dbReference type="Proteomes" id="UP000190044">
    <property type="component" value="Unassembled WGS sequence"/>
</dbReference>
<evidence type="ECO:0000313" key="2">
    <source>
        <dbReference type="EMBL" id="SKB88521.1"/>
    </source>
</evidence>
<evidence type="ECO:0000313" key="3">
    <source>
        <dbReference type="Proteomes" id="UP000190044"/>
    </source>
</evidence>
<name>A0A1T5EX99_9SPHN</name>
<accession>A0A1T5EX99</accession>